<evidence type="ECO:0000313" key="1">
    <source>
        <dbReference type="EMBL" id="GAA3945243.1"/>
    </source>
</evidence>
<dbReference type="Gene3D" id="1.10.10.60">
    <property type="entry name" value="Homeodomain-like"/>
    <property type="match status" value="1"/>
</dbReference>
<dbReference type="Proteomes" id="UP001501591">
    <property type="component" value="Unassembled WGS sequence"/>
</dbReference>
<proteinExistence type="predicted"/>
<comment type="caution">
    <text evidence="1">The sequence shown here is derived from an EMBL/GenBank/DDBJ whole genome shotgun (WGS) entry which is preliminary data.</text>
</comment>
<dbReference type="EMBL" id="BAABCP010000001">
    <property type="protein sequence ID" value="GAA3945243.1"/>
    <property type="molecule type" value="Genomic_DNA"/>
</dbReference>
<organism evidence="1 2">
    <name type="scientific">Microbacterium soli</name>
    <dbReference type="NCBI Taxonomy" id="446075"/>
    <lineage>
        <taxon>Bacteria</taxon>
        <taxon>Bacillati</taxon>
        <taxon>Actinomycetota</taxon>
        <taxon>Actinomycetes</taxon>
        <taxon>Micrococcales</taxon>
        <taxon>Microbacteriaceae</taxon>
        <taxon>Microbacterium</taxon>
    </lineage>
</organism>
<name>A0ABP7NGV0_9MICO</name>
<accession>A0ABP7NGV0</accession>
<keyword evidence="2" id="KW-1185">Reference proteome</keyword>
<evidence type="ECO:0000313" key="2">
    <source>
        <dbReference type="Proteomes" id="UP001501591"/>
    </source>
</evidence>
<gene>
    <name evidence="1" type="ORF">GCM10022383_23920</name>
</gene>
<protein>
    <recommendedName>
        <fullName evidence="3">Resolvase HTH domain-containing protein</fullName>
    </recommendedName>
</protein>
<evidence type="ECO:0008006" key="3">
    <source>
        <dbReference type="Google" id="ProtNLM"/>
    </source>
</evidence>
<reference evidence="2" key="1">
    <citation type="journal article" date="2019" name="Int. J. Syst. Evol. Microbiol.">
        <title>The Global Catalogue of Microorganisms (GCM) 10K type strain sequencing project: providing services to taxonomists for standard genome sequencing and annotation.</title>
        <authorList>
            <consortium name="The Broad Institute Genomics Platform"/>
            <consortium name="The Broad Institute Genome Sequencing Center for Infectious Disease"/>
            <person name="Wu L."/>
            <person name="Ma J."/>
        </authorList>
    </citation>
    <scope>NUCLEOTIDE SEQUENCE [LARGE SCALE GENOMIC DNA]</scope>
    <source>
        <strain evidence="2">JCM 17024</strain>
    </source>
</reference>
<dbReference type="InterPro" id="IPR009057">
    <property type="entry name" value="Homeodomain-like_sf"/>
</dbReference>
<sequence length="88" mass="9775">MERCGNRRPRVERLVSAWNQGVCADAESDGEADDPLIGVSAEPKKRPRTRLTDEEVDAMRTARAQGISVKAVARQFGVHRGTVWAKTR</sequence>
<dbReference type="SUPFAM" id="SSF46689">
    <property type="entry name" value="Homeodomain-like"/>
    <property type="match status" value="1"/>
</dbReference>